<proteinExistence type="predicted"/>
<keyword evidence="1" id="KW-0812">Transmembrane</keyword>
<evidence type="ECO:0000313" key="4">
    <source>
        <dbReference type="Proteomes" id="UP001500466"/>
    </source>
</evidence>
<dbReference type="InterPro" id="IPR008024">
    <property type="entry name" value="YiaAB"/>
</dbReference>
<dbReference type="Proteomes" id="UP001500466">
    <property type="component" value="Unassembled WGS sequence"/>
</dbReference>
<dbReference type="Pfam" id="PF05360">
    <property type="entry name" value="YiaAB"/>
    <property type="match status" value="1"/>
</dbReference>
<gene>
    <name evidence="3" type="ORF">GCM10023205_83090</name>
</gene>
<dbReference type="PANTHER" id="PTHR37290">
    <property type="entry name" value="INNER MEMBRANE PROTEIN YIAA-RELATED"/>
    <property type="match status" value="1"/>
</dbReference>
<name>A0ABP9IH41_9ACTN</name>
<organism evidence="3 4">
    <name type="scientific">Yinghuangia aomiensis</name>
    <dbReference type="NCBI Taxonomy" id="676205"/>
    <lineage>
        <taxon>Bacteria</taxon>
        <taxon>Bacillati</taxon>
        <taxon>Actinomycetota</taxon>
        <taxon>Actinomycetes</taxon>
        <taxon>Kitasatosporales</taxon>
        <taxon>Streptomycetaceae</taxon>
        <taxon>Yinghuangia</taxon>
    </lineage>
</organism>
<keyword evidence="1" id="KW-0472">Membrane</keyword>
<accession>A0ABP9IH41</accession>
<keyword evidence="4" id="KW-1185">Reference proteome</keyword>
<comment type="caution">
    <text evidence="3">The sequence shown here is derived from an EMBL/GenBank/DDBJ whole genome shotgun (WGS) entry which is preliminary data.</text>
</comment>
<feature type="transmembrane region" description="Helical" evidence="1">
    <location>
        <begin position="32"/>
        <end position="52"/>
    </location>
</feature>
<keyword evidence="1" id="KW-1133">Transmembrane helix</keyword>
<dbReference type="PANTHER" id="PTHR37290:SF1">
    <property type="entry name" value="INNER MEMBRANE PROTEIN YIAA"/>
    <property type="match status" value="1"/>
</dbReference>
<sequence length="85" mass="9600">MFYMQAWISFVVAMAAMGIGIAYLPVSAWIRGFVALGGLYLVTSSFTLAKVIRDRQETETMVNRVDQARLEKLLSDHDLFRPESV</sequence>
<evidence type="ECO:0000313" key="3">
    <source>
        <dbReference type="EMBL" id="GAA4997208.1"/>
    </source>
</evidence>
<dbReference type="InterPro" id="IPR038972">
    <property type="entry name" value="YiaA-like"/>
</dbReference>
<dbReference type="EMBL" id="BAABHS010000066">
    <property type="protein sequence ID" value="GAA4997208.1"/>
    <property type="molecule type" value="Genomic_DNA"/>
</dbReference>
<feature type="transmembrane region" description="Helical" evidence="1">
    <location>
        <begin position="7"/>
        <end position="26"/>
    </location>
</feature>
<feature type="domain" description="YiaAB two helix" evidence="2">
    <location>
        <begin position="2"/>
        <end position="54"/>
    </location>
</feature>
<protein>
    <submittedName>
        <fullName evidence="3">YiaA/YiaB family inner membrane protein</fullName>
    </submittedName>
</protein>
<reference evidence="4" key="1">
    <citation type="journal article" date="2019" name="Int. J. Syst. Evol. Microbiol.">
        <title>The Global Catalogue of Microorganisms (GCM) 10K type strain sequencing project: providing services to taxonomists for standard genome sequencing and annotation.</title>
        <authorList>
            <consortium name="The Broad Institute Genomics Platform"/>
            <consortium name="The Broad Institute Genome Sequencing Center for Infectious Disease"/>
            <person name="Wu L."/>
            <person name="Ma J."/>
        </authorList>
    </citation>
    <scope>NUCLEOTIDE SEQUENCE [LARGE SCALE GENOMIC DNA]</scope>
    <source>
        <strain evidence="4">JCM 17986</strain>
    </source>
</reference>
<evidence type="ECO:0000259" key="2">
    <source>
        <dbReference type="Pfam" id="PF05360"/>
    </source>
</evidence>
<evidence type="ECO:0000256" key="1">
    <source>
        <dbReference type="SAM" id="Phobius"/>
    </source>
</evidence>